<sequence>MTSHTASSGRPIDCDRPTSVTRALLAYGALAGPFYVVTALAQALTRDGFDLTRHQWSLLSNGGPGWIQIANFTLTGLMTIAFAAGLRRATLRAAAWLIGVYGVSLLGAGAFRADPALGFPAGAPDTVAQVSWHGMLHFVCGGVGFACLIAACLVVGHRFAREGRAGWAAFSRATGVLFLAGFAAVASGAGATWTNLAFTASVVLAWAWMSALAIHLYRRPAPRPVA</sequence>
<keyword evidence="1" id="KW-1133">Transmembrane helix</keyword>
<gene>
    <name evidence="2" type="ORF">ACFP1K_19810</name>
</gene>
<dbReference type="InterPro" id="IPR009339">
    <property type="entry name" value="DUF998"/>
</dbReference>
<name>A0ABW1NJA2_9ACTN</name>
<keyword evidence="3" id="KW-1185">Reference proteome</keyword>
<evidence type="ECO:0000313" key="3">
    <source>
        <dbReference type="Proteomes" id="UP001596137"/>
    </source>
</evidence>
<feature type="transmembrane region" description="Helical" evidence="1">
    <location>
        <begin position="93"/>
        <end position="111"/>
    </location>
</feature>
<dbReference type="RefSeq" id="WP_380755367.1">
    <property type="nucleotide sequence ID" value="NZ_JBHSRF010000028.1"/>
</dbReference>
<keyword evidence="1" id="KW-0472">Membrane</keyword>
<evidence type="ECO:0000256" key="1">
    <source>
        <dbReference type="SAM" id="Phobius"/>
    </source>
</evidence>
<dbReference type="EMBL" id="JBHSRF010000028">
    <property type="protein sequence ID" value="MFC6083428.1"/>
    <property type="molecule type" value="Genomic_DNA"/>
</dbReference>
<feature type="transmembrane region" description="Helical" evidence="1">
    <location>
        <begin position="65"/>
        <end position="86"/>
    </location>
</feature>
<feature type="transmembrane region" description="Helical" evidence="1">
    <location>
        <begin position="196"/>
        <end position="217"/>
    </location>
</feature>
<dbReference type="Pfam" id="PF06197">
    <property type="entry name" value="DUF998"/>
    <property type="match status" value="1"/>
</dbReference>
<accession>A0ABW1NJA2</accession>
<protein>
    <submittedName>
        <fullName evidence="2">DUF998 domain-containing protein</fullName>
    </submittedName>
</protein>
<feature type="transmembrane region" description="Helical" evidence="1">
    <location>
        <begin position="24"/>
        <end position="45"/>
    </location>
</feature>
<feature type="transmembrane region" description="Helical" evidence="1">
    <location>
        <begin position="167"/>
        <end position="190"/>
    </location>
</feature>
<feature type="transmembrane region" description="Helical" evidence="1">
    <location>
        <begin position="131"/>
        <end position="155"/>
    </location>
</feature>
<comment type="caution">
    <text evidence="2">The sequence shown here is derived from an EMBL/GenBank/DDBJ whole genome shotgun (WGS) entry which is preliminary data.</text>
</comment>
<reference evidence="3" key="1">
    <citation type="journal article" date="2019" name="Int. J. Syst. Evol. Microbiol.">
        <title>The Global Catalogue of Microorganisms (GCM) 10K type strain sequencing project: providing services to taxonomists for standard genome sequencing and annotation.</title>
        <authorList>
            <consortium name="The Broad Institute Genomics Platform"/>
            <consortium name="The Broad Institute Genome Sequencing Center for Infectious Disease"/>
            <person name="Wu L."/>
            <person name="Ma J."/>
        </authorList>
    </citation>
    <scope>NUCLEOTIDE SEQUENCE [LARGE SCALE GENOMIC DNA]</scope>
    <source>
        <strain evidence="3">JCM 30346</strain>
    </source>
</reference>
<dbReference type="Proteomes" id="UP001596137">
    <property type="component" value="Unassembled WGS sequence"/>
</dbReference>
<evidence type="ECO:0000313" key="2">
    <source>
        <dbReference type="EMBL" id="MFC6083428.1"/>
    </source>
</evidence>
<keyword evidence="1" id="KW-0812">Transmembrane</keyword>
<organism evidence="2 3">
    <name type="scientific">Sphaerisporangium aureirubrum</name>
    <dbReference type="NCBI Taxonomy" id="1544736"/>
    <lineage>
        <taxon>Bacteria</taxon>
        <taxon>Bacillati</taxon>
        <taxon>Actinomycetota</taxon>
        <taxon>Actinomycetes</taxon>
        <taxon>Streptosporangiales</taxon>
        <taxon>Streptosporangiaceae</taxon>
        <taxon>Sphaerisporangium</taxon>
    </lineage>
</organism>
<proteinExistence type="predicted"/>